<gene>
    <name evidence="1" type="ORF">ABT39_MTgene2175</name>
</gene>
<dbReference type="AlphaFoldDB" id="A0A101LUZ1"/>
<accession>A0A101LUZ1</accession>
<evidence type="ECO:0000313" key="1">
    <source>
        <dbReference type="EMBL" id="KUM45821.1"/>
    </source>
</evidence>
<geneLocation type="mitochondrion" evidence="1"/>
<reference evidence="1" key="1">
    <citation type="journal article" date="2015" name="Genome Biol. Evol.">
        <title>Organellar Genomes of White Spruce (Picea glauca): Assembly and Annotation.</title>
        <authorList>
            <person name="Jackman S.D."/>
            <person name="Warren R.L."/>
            <person name="Gibb E.A."/>
            <person name="Vandervalk B.P."/>
            <person name="Mohamadi H."/>
            <person name="Chu J."/>
            <person name="Raymond A."/>
            <person name="Pleasance S."/>
            <person name="Coope R."/>
            <person name="Wildung M.R."/>
            <person name="Ritland C.E."/>
            <person name="Bousquet J."/>
            <person name="Jones S.J."/>
            <person name="Bohlmann J."/>
            <person name="Birol I."/>
        </authorList>
    </citation>
    <scope>NUCLEOTIDE SEQUENCE [LARGE SCALE GENOMIC DNA]</scope>
    <source>
        <tissue evidence="1">Flushing bud</tissue>
    </source>
</reference>
<dbReference type="EMBL" id="LKAM01000015">
    <property type="protein sequence ID" value="KUM45821.1"/>
    <property type="molecule type" value="Genomic_DNA"/>
</dbReference>
<comment type="caution">
    <text evidence="1">The sequence shown here is derived from an EMBL/GenBank/DDBJ whole genome shotgun (WGS) entry which is preliminary data.</text>
</comment>
<name>A0A101LUZ1_PICGL</name>
<proteinExistence type="predicted"/>
<protein>
    <submittedName>
        <fullName evidence="1">Uncharacterized protein</fullName>
    </submittedName>
</protein>
<organism evidence="1">
    <name type="scientific">Picea glauca</name>
    <name type="common">White spruce</name>
    <name type="synonym">Pinus glauca</name>
    <dbReference type="NCBI Taxonomy" id="3330"/>
    <lineage>
        <taxon>Eukaryota</taxon>
        <taxon>Viridiplantae</taxon>
        <taxon>Streptophyta</taxon>
        <taxon>Embryophyta</taxon>
        <taxon>Tracheophyta</taxon>
        <taxon>Spermatophyta</taxon>
        <taxon>Pinopsida</taxon>
        <taxon>Pinidae</taxon>
        <taxon>Conifers I</taxon>
        <taxon>Pinales</taxon>
        <taxon>Pinaceae</taxon>
        <taxon>Picea</taxon>
    </lineage>
</organism>
<keyword evidence="1" id="KW-0496">Mitochondrion</keyword>
<sequence>MKWGWYTYPPLNNMKNDERKRVRQRTLDQRERKAGIFNNLYKRLYLFSGITKAISNTIELRKK</sequence>